<proteinExistence type="predicted"/>
<dbReference type="OrthoDB" id="5820520at2759"/>
<comment type="caution">
    <text evidence="1">The sequence shown here is derived from an EMBL/GenBank/DDBJ whole genome shotgun (WGS) entry which is preliminary data.</text>
</comment>
<gene>
    <name evidence="1" type="ORF">ANCCAN_01051</name>
</gene>
<dbReference type="AlphaFoldDB" id="A0A368HBQ6"/>
<organism evidence="1 2">
    <name type="scientific">Ancylostoma caninum</name>
    <name type="common">Dog hookworm</name>
    <dbReference type="NCBI Taxonomy" id="29170"/>
    <lineage>
        <taxon>Eukaryota</taxon>
        <taxon>Metazoa</taxon>
        <taxon>Ecdysozoa</taxon>
        <taxon>Nematoda</taxon>
        <taxon>Chromadorea</taxon>
        <taxon>Rhabditida</taxon>
        <taxon>Rhabditina</taxon>
        <taxon>Rhabditomorpha</taxon>
        <taxon>Strongyloidea</taxon>
        <taxon>Ancylostomatidae</taxon>
        <taxon>Ancylostomatinae</taxon>
        <taxon>Ancylostoma</taxon>
    </lineage>
</organism>
<evidence type="ECO:0000313" key="2">
    <source>
        <dbReference type="Proteomes" id="UP000252519"/>
    </source>
</evidence>
<sequence length="109" mass="12530">MDAQTNSFEELYGLTKADSTETIPCFFEEDIKLHELKKLQVSYHFLRRQSYSTSISILFSTLHIAMLDGWVTGGMKSSQYVRNSDRELQTVSEQRFAESIGCIGMKCQF</sequence>
<dbReference type="EMBL" id="JOJR01000005">
    <property type="protein sequence ID" value="RCN52675.1"/>
    <property type="molecule type" value="Genomic_DNA"/>
</dbReference>
<keyword evidence="2" id="KW-1185">Reference proteome</keyword>
<dbReference type="Proteomes" id="UP000252519">
    <property type="component" value="Unassembled WGS sequence"/>
</dbReference>
<reference evidence="1 2" key="1">
    <citation type="submission" date="2014-10" db="EMBL/GenBank/DDBJ databases">
        <title>Draft genome of the hookworm Ancylostoma caninum.</title>
        <authorList>
            <person name="Mitreva M."/>
        </authorList>
    </citation>
    <scope>NUCLEOTIDE SEQUENCE [LARGE SCALE GENOMIC DNA]</scope>
    <source>
        <strain evidence="1 2">Baltimore</strain>
    </source>
</reference>
<name>A0A368HBQ6_ANCCA</name>
<protein>
    <submittedName>
        <fullName evidence="1">Uncharacterized protein</fullName>
    </submittedName>
</protein>
<accession>A0A368HBQ6</accession>
<evidence type="ECO:0000313" key="1">
    <source>
        <dbReference type="EMBL" id="RCN52675.1"/>
    </source>
</evidence>